<feature type="compositionally biased region" description="Low complexity" evidence="11">
    <location>
        <begin position="263"/>
        <end position="282"/>
    </location>
</feature>
<keyword evidence="15" id="KW-1185">Reference proteome</keyword>
<keyword evidence="6" id="KW-0446">Lipid-binding</keyword>
<dbReference type="InterPro" id="IPR050200">
    <property type="entry name" value="Nuclear_hormone_rcpt_NR3"/>
</dbReference>
<dbReference type="GO" id="GO:0031963">
    <property type="term" value="F:nuclear cortisol receptor activity"/>
    <property type="evidence" value="ECO:0007669"/>
    <property type="project" value="UniProtKB-ARBA"/>
</dbReference>
<dbReference type="GO" id="GO:0001046">
    <property type="term" value="F:core promoter sequence-specific DNA binding"/>
    <property type="evidence" value="ECO:0007669"/>
    <property type="project" value="UniProtKB-ARBA"/>
</dbReference>
<gene>
    <name evidence="14" type="ORF">EXN66_Car003479</name>
</gene>
<dbReference type="AlphaFoldDB" id="A0A6G1PC34"/>
<dbReference type="InterPro" id="IPR000536">
    <property type="entry name" value="Nucl_hrmn_rcpt_lig-bd"/>
</dbReference>
<feature type="region of interest" description="Disordered" evidence="11">
    <location>
        <begin position="240"/>
        <end position="282"/>
    </location>
</feature>
<feature type="region of interest" description="Disordered" evidence="11">
    <location>
        <begin position="771"/>
        <end position="790"/>
    </location>
</feature>
<evidence type="ECO:0000259" key="13">
    <source>
        <dbReference type="PROSITE" id="PS51843"/>
    </source>
</evidence>
<accession>A0A6G1PC34</accession>
<feature type="region of interest" description="Disordered" evidence="11">
    <location>
        <begin position="1"/>
        <end position="20"/>
    </location>
</feature>
<feature type="domain" description="Nuclear receptor" evidence="12">
    <location>
        <begin position="690"/>
        <end position="765"/>
    </location>
</feature>
<dbReference type="Pfam" id="PF00104">
    <property type="entry name" value="Hormone_recep"/>
    <property type="match status" value="1"/>
</dbReference>
<feature type="compositionally biased region" description="Polar residues" evidence="11">
    <location>
        <begin position="777"/>
        <end position="786"/>
    </location>
</feature>
<protein>
    <submittedName>
        <fullName evidence="14">Mineralocorticoid receptor</fullName>
    </submittedName>
</protein>
<dbReference type="PROSITE" id="PS51843">
    <property type="entry name" value="NR_LBD"/>
    <property type="match status" value="1"/>
</dbReference>
<dbReference type="PROSITE" id="PS51030">
    <property type="entry name" value="NUCLEAR_REC_DBD_2"/>
    <property type="match status" value="1"/>
</dbReference>
<organism evidence="14 15">
    <name type="scientific">Channa argus</name>
    <name type="common">Northern snakehead</name>
    <name type="synonym">Ophicephalus argus</name>
    <dbReference type="NCBI Taxonomy" id="215402"/>
    <lineage>
        <taxon>Eukaryota</taxon>
        <taxon>Metazoa</taxon>
        <taxon>Chordata</taxon>
        <taxon>Craniata</taxon>
        <taxon>Vertebrata</taxon>
        <taxon>Euteleostomi</taxon>
        <taxon>Actinopterygii</taxon>
        <taxon>Neopterygii</taxon>
        <taxon>Teleostei</taxon>
        <taxon>Neoteleostei</taxon>
        <taxon>Acanthomorphata</taxon>
        <taxon>Anabantaria</taxon>
        <taxon>Anabantiformes</taxon>
        <taxon>Channoidei</taxon>
        <taxon>Channidae</taxon>
        <taxon>Channa</taxon>
    </lineage>
</organism>
<evidence type="ECO:0000256" key="4">
    <source>
        <dbReference type="ARBA" id="ARBA00022833"/>
    </source>
</evidence>
<dbReference type="GO" id="GO:0008270">
    <property type="term" value="F:zinc ion binding"/>
    <property type="evidence" value="ECO:0007669"/>
    <property type="project" value="UniProtKB-KW"/>
</dbReference>
<reference evidence="14 15" key="1">
    <citation type="submission" date="2019-02" db="EMBL/GenBank/DDBJ databases">
        <title>Opniocepnalus argus genome.</title>
        <authorList>
            <person name="Zhou C."/>
            <person name="Xiao S."/>
        </authorList>
    </citation>
    <scope>NUCLEOTIDE SEQUENCE [LARGE SCALE GENOMIC DNA]</scope>
    <source>
        <strain evidence="14">OARG1902GOOAL</strain>
        <tissue evidence="14">Muscle</tissue>
    </source>
</reference>
<dbReference type="InterPro" id="IPR001723">
    <property type="entry name" value="Nuclear_hrmn_rcpt"/>
</dbReference>
<dbReference type="PANTHER" id="PTHR48092">
    <property type="entry name" value="KNIRPS-RELATED PROTEIN-RELATED"/>
    <property type="match status" value="1"/>
</dbReference>
<dbReference type="Pfam" id="PF00105">
    <property type="entry name" value="zf-C4"/>
    <property type="match status" value="1"/>
</dbReference>
<evidence type="ECO:0000259" key="12">
    <source>
        <dbReference type="PROSITE" id="PS51030"/>
    </source>
</evidence>
<evidence type="ECO:0000256" key="9">
    <source>
        <dbReference type="ARBA" id="ARBA00023170"/>
    </source>
</evidence>
<feature type="region of interest" description="Disordered" evidence="11">
    <location>
        <begin position="186"/>
        <end position="205"/>
    </location>
</feature>
<dbReference type="PRINTS" id="PR00047">
    <property type="entry name" value="STROIDFINGER"/>
</dbReference>
<dbReference type="SMART" id="SM00430">
    <property type="entry name" value="HOLI"/>
    <property type="match status" value="1"/>
</dbReference>
<proteinExistence type="predicted"/>
<evidence type="ECO:0000256" key="5">
    <source>
        <dbReference type="ARBA" id="ARBA00023015"/>
    </source>
</evidence>
<dbReference type="GO" id="GO:1990794">
    <property type="term" value="C:basolateral part of cell"/>
    <property type="evidence" value="ECO:0007669"/>
    <property type="project" value="UniProtKB-ARBA"/>
</dbReference>
<evidence type="ECO:0000256" key="11">
    <source>
        <dbReference type="SAM" id="MobiDB-lite"/>
    </source>
</evidence>
<evidence type="ECO:0000313" key="15">
    <source>
        <dbReference type="Proteomes" id="UP000503349"/>
    </source>
</evidence>
<evidence type="ECO:0000256" key="7">
    <source>
        <dbReference type="ARBA" id="ARBA00023125"/>
    </source>
</evidence>
<evidence type="ECO:0000256" key="3">
    <source>
        <dbReference type="ARBA" id="ARBA00022771"/>
    </source>
</evidence>
<dbReference type="GO" id="GO:1990239">
    <property type="term" value="F:steroid hormone binding"/>
    <property type="evidence" value="ECO:0007669"/>
    <property type="project" value="UniProtKB-ARBA"/>
</dbReference>
<feature type="domain" description="NR LBD" evidence="13">
    <location>
        <begin position="821"/>
        <end position="1052"/>
    </location>
</feature>
<dbReference type="FunFam" id="3.30.50.10:FF:000087">
    <property type="entry name" value="Mineralocorticoid receptor"/>
    <property type="match status" value="1"/>
</dbReference>
<keyword evidence="10" id="KW-0539">Nucleus</keyword>
<keyword evidence="4" id="KW-0862">Zinc</keyword>
<dbReference type="GO" id="GO:0051414">
    <property type="term" value="P:response to cortisol"/>
    <property type="evidence" value="ECO:0007669"/>
    <property type="project" value="UniProtKB-ARBA"/>
</dbReference>
<keyword evidence="5" id="KW-0805">Transcription regulation</keyword>
<dbReference type="EMBL" id="CM015714">
    <property type="protein sequence ID" value="KAF3687807.1"/>
    <property type="molecule type" value="Genomic_DNA"/>
</dbReference>
<keyword evidence="3" id="KW-0863">Zinc-finger</keyword>
<dbReference type="GO" id="GO:0010628">
    <property type="term" value="P:positive regulation of gene expression"/>
    <property type="evidence" value="ECO:0007669"/>
    <property type="project" value="UniProtKB-ARBA"/>
</dbReference>
<keyword evidence="1" id="KW-0754">Steroid-binding</keyword>
<feature type="compositionally biased region" description="Polar residues" evidence="11">
    <location>
        <begin position="145"/>
        <end position="165"/>
    </location>
</feature>
<feature type="region of interest" description="Disordered" evidence="11">
    <location>
        <begin position="314"/>
        <end position="362"/>
    </location>
</feature>
<name>A0A6G1PC34_CHAAH</name>
<keyword evidence="2" id="KW-0479">Metal-binding</keyword>
<dbReference type="InterPro" id="IPR001628">
    <property type="entry name" value="Znf_hrmn_rcpt"/>
</dbReference>
<evidence type="ECO:0000256" key="2">
    <source>
        <dbReference type="ARBA" id="ARBA00022723"/>
    </source>
</evidence>
<sequence>METKRYQSFFDGSDTENRWSQVPSTMEHGCSTEDSSLNGSDILMDIVSVSCPAGSPATDCTDNNTKKQDPPMLRFSQNQPFVLPHFNNTHHGHKQEMDSKELSKTVAESMGLYMNTAREADFAFSQHGNSTSPGKMYPVCRRPLEQTQGGSTKPFGYQQSSTTPRECTAGTPVSSASMLASSLSCSPQTSSSISSPGSSNNMVSSTTSPPSCFGPICSSVSSPVSQLTCASTLANIKRRNSATCSPVESSTVGSPPLTSPLNVMRSPMSSPQSMSSVRSPPSCSTTCNIRSSVSSPTGGSCTSTANNCNTVRPSLSSPATGGKVAVSSPQNLSSGGFPVSSPAGGLGLVQNDTNSPEATGLTRDTDFKNFEFPKVEMVDGEVFNVGLDQMGMVKYIKNEPGTDFRSMCLGSSKCSVSSTPFITQIKSEPNKNDGCMNQQPYGEQSPSLGLFPASETTFLSLRNNIDEYSLSGILGPPVSSMNGNYEPDVFSNNVLSKGVKQESTDGSYYQENNSLPASAIVGVNSGGHSFHYQIGAQGTMSFTRHDVRDQSNPLLNLISPVTALMESWKSRPGMSQGSLSGRGEGYPGQNCITDSMSRGTMGNGVPCESQLFTHRKVVEFPYTLYRSQGENGLSCFGFAGFCFKQCAEMLLNNPIIAAQLSLSPCDVNRDTSLACSEREDSPLRQPSSTAKVCLVCGDEASGCHYGVVTCGSCKVFFKRAVEGQHNYLCAGRNDCIIDKIRRKNCPACRVRKCLQAGMNLGARKSKKLGKLKGVSDDLQSSKDGQTATGGVGGGYLSSEKELNASAANALVPHGPGVVTPFLPPSICSVLELIEPEEVYSGYDNTQPETTDHLLSSLNRLAGKQMVRMVKWAKVLPGFRTLPIEDQITLIQYSWMCLSSFCLSWRSYKHTNGQMLYFAPDLIFNEERMHQSAMYDLCLGMRQVSQEFVRLQLTYDEFLSMKVLLLLSTIPKEGLKNQAAFEEMRVNYIKELRRSVGKATNNSGQTWQRFFQLTKLLDAMHDLVGNLLDFCFYTFRESQALKVEFPEMLIEIISDQIPKVESGLTHTIYFHKK</sequence>
<keyword evidence="7" id="KW-0238">DNA-binding</keyword>
<feature type="region of interest" description="Disordered" evidence="11">
    <location>
        <begin position="144"/>
        <end position="173"/>
    </location>
</feature>
<dbReference type="SUPFAM" id="SSF48508">
    <property type="entry name" value="Nuclear receptor ligand-binding domain"/>
    <property type="match status" value="1"/>
</dbReference>
<evidence type="ECO:0000256" key="6">
    <source>
        <dbReference type="ARBA" id="ARBA00023121"/>
    </source>
</evidence>
<dbReference type="SUPFAM" id="SSF57716">
    <property type="entry name" value="Glucocorticoid receptor-like (DNA-binding domain)"/>
    <property type="match status" value="1"/>
</dbReference>
<dbReference type="Gene3D" id="3.30.50.10">
    <property type="entry name" value="Erythroid Transcription Factor GATA-1, subunit A"/>
    <property type="match status" value="1"/>
</dbReference>
<evidence type="ECO:0000256" key="1">
    <source>
        <dbReference type="ARBA" id="ARBA00022665"/>
    </source>
</evidence>
<dbReference type="InterPro" id="IPR013088">
    <property type="entry name" value="Znf_NHR/GATA"/>
</dbReference>
<dbReference type="FunFam" id="1.10.565.10:FF:000004">
    <property type="entry name" value="Androgen receptor variant"/>
    <property type="match status" value="1"/>
</dbReference>
<dbReference type="CDD" id="cd07172">
    <property type="entry name" value="NR_DBD_GR_PR"/>
    <property type="match status" value="1"/>
</dbReference>
<evidence type="ECO:0000256" key="10">
    <source>
        <dbReference type="ARBA" id="ARBA00023242"/>
    </source>
</evidence>
<feature type="compositionally biased region" description="Polar residues" evidence="11">
    <location>
        <begin position="241"/>
        <end position="253"/>
    </location>
</feature>
<dbReference type="PROSITE" id="PS00031">
    <property type="entry name" value="NUCLEAR_REC_DBD_1"/>
    <property type="match status" value="1"/>
</dbReference>
<dbReference type="InterPro" id="IPR035500">
    <property type="entry name" value="NHR-like_dom_sf"/>
</dbReference>
<dbReference type="Gene3D" id="1.10.565.10">
    <property type="entry name" value="Retinoid X Receptor"/>
    <property type="match status" value="1"/>
</dbReference>
<dbReference type="PRINTS" id="PR00398">
    <property type="entry name" value="STRDHORMONER"/>
</dbReference>
<dbReference type="Proteomes" id="UP000503349">
    <property type="component" value="Chromosome 3"/>
</dbReference>
<evidence type="ECO:0000256" key="8">
    <source>
        <dbReference type="ARBA" id="ARBA00023163"/>
    </source>
</evidence>
<keyword evidence="8" id="KW-0804">Transcription</keyword>
<dbReference type="SMART" id="SM00399">
    <property type="entry name" value="ZnF_C4"/>
    <property type="match status" value="1"/>
</dbReference>
<evidence type="ECO:0000313" key="14">
    <source>
        <dbReference type="EMBL" id="KAF3687807.1"/>
    </source>
</evidence>
<reference evidence="15" key="2">
    <citation type="submission" date="2019-02" db="EMBL/GenBank/DDBJ databases">
        <title>Opniocepnalus argus Var Kimnra genome.</title>
        <authorList>
            <person name="Zhou C."/>
            <person name="Xiao S."/>
        </authorList>
    </citation>
    <scope>NUCLEOTIDE SEQUENCE [LARGE SCALE GENOMIC DNA]</scope>
</reference>
<dbReference type="CDD" id="cd07075">
    <property type="entry name" value="NR_LBD_MR"/>
    <property type="match status" value="1"/>
</dbReference>
<keyword evidence="9 14" id="KW-0675">Receptor</keyword>